<dbReference type="OrthoDB" id="2399539at2759"/>
<dbReference type="CDD" id="cd12148">
    <property type="entry name" value="fungal_TF_MHR"/>
    <property type="match status" value="1"/>
</dbReference>
<evidence type="ECO:0000313" key="2">
    <source>
        <dbReference type="Proteomes" id="UP000018001"/>
    </source>
</evidence>
<evidence type="ECO:0008006" key="3">
    <source>
        <dbReference type="Google" id="ProtNLM"/>
    </source>
</evidence>
<reference evidence="2" key="1">
    <citation type="journal article" date="2014" name="Genome Announc.">
        <title>Draft genome sequence of the formaldehyde-resistant fungus Byssochlamys spectabilis No. 5 (anamorph Paecilomyces variotii No. 5) (NBRC109023).</title>
        <authorList>
            <person name="Oka T."/>
            <person name="Ekino K."/>
            <person name="Fukuda K."/>
            <person name="Nomura Y."/>
        </authorList>
    </citation>
    <scope>NUCLEOTIDE SEQUENCE [LARGE SCALE GENOMIC DNA]</scope>
    <source>
        <strain evidence="2">No. 5 / NBRC 109023</strain>
    </source>
</reference>
<evidence type="ECO:0000313" key="1">
    <source>
        <dbReference type="EMBL" id="GAD96579.1"/>
    </source>
</evidence>
<dbReference type="EMBL" id="BAUL01000168">
    <property type="protein sequence ID" value="GAD96579.1"/>
    <property type="molecule type" value="Genomic_DNA"/>
</dbReference>
<dbReference type="InParanoid" id="V5FG25"/>
<comment type="caution">
    <text evidence="1">The sequence shown here is derived from an EMBL/GenBank/DDBJ whole genome shotgun (WGS) entry which is preliminary data.</text>
</comment>
<gene>
    <name evidence="1" type="ORF">PVAR5_5237</name>
</gene>
<dbReference type="AlphaFoldDB" id="V5FG25"/>
<dbReference type="PANTHER" id="PTHR47431">
    <property type="entry name" value="ZN(II)2CYS6 TRANSCRIPTION FACTOR (EUROFUNG)-RELATED"/>
    <property type="match status" value="1"/>
</dbReference>
<organism evidence="1 2">
    <name type="scientific">Byssochlamys spectabilis (strain No. 5 / NBRC 109023)</name>
    <name type="common">Paecilomyces variotii</name>
    <dbReference type="NCBI Taxonomy" id="1356009"/>
    <lineage>
        <taxon>Eukaryota</taxon>
        <taxon>Fungi</taxon>
        <taxon>Dikarya</taxon>
        <taxon>Ascomycota</taxon>
        <taxon>Pezizomycotina</taxon>
        <taxon>Eurotiomycetes</taxon>
        <taxon>Eurotiomycetidae</taxon>
        <taxon>Eurotiales</taxon>
        <taxon>Thermoascaceae</taxon>
        <taxon>Paecilomyces</taxon>
    </lineage>
</organism>
<dbReference type="PANTHER" id="PTHR47431:SF4">
    <property type="entry name" value="ZN(II)2CYS6 TRANSCRIPTION FACTOR (EUROFUNG)"/>
    <property type="match status" value="1"/>
</dbReference>
<sequence>MSKSGEIDELMFQAHLFVHIVTISLHRSLSDLKFNAVEDISSCSREPPPDTLAPELINVHTARVLRSTETQIRLLVLPVREFHHTPFITCMVSGGALAPLSACKFMLKGEDLAITRNQIRMTIGRLKTLGDIWPITARNVWEIQMIARQVLEFENQAASTRDMPKSGEVGCLPVSEGQEQRDLGLDGEALSNDTDVLPFLYSNEGPCGWYNFSNLDIDLSWE</sequence>
<keyword evidence="2" id="KW-1185">Reference proteome</keyword>
<dbReference type="Proteomes" id="UP000018001">
    <property type="component" value="Unassembled WGS sequence"/>
</dbReference>
<dbReference type="HOGENOM" id="CLU_1245187_0_0_1"/>
<proteinExistence type="predicted"/>
<protein>
    <recommendedName>
        <fullName evidence="3">C6 transcription factor</fullName>
    </recommendedName>
</protein>
<name>V5FG25_BYSSN</name>
<dbReference type="eggNOG" id="ENOG502RF8N">
    <property type="taxonomic scope" value="Eukaryota"/>
</dbReference>
<accession>V5FG25</accession>